<dbReference type="GO" id="GO:0005975">
    <property type="term" value="P:carbohydrate metabolic process"/>
    <property type="evidence" value="ECO:0007669"/>
    <property type="project" value="InterPro"/>
</dbReference>
<evidence type="ECO:0000256" key="3">
    <source>
        <dbReference type="ARBA" id="ARBA00023277"/>
    </source>
</evidence>
<dbReference type="InterPro" id="IPR017853">
    <property type="entry name" value="GH"/>
</dbReference>
<dbReference type="InterPro" id="IPR036881">
    <property type="entry name" value="Glyco_hydro_3_C_sf"/>
</dbReference>
<dbReference type="GO" id="GO:0008422">
    <property type="term" value="F:beta-glucosidase activity"/>
    <property type="evidence" value="ECO:0007669"/>
    <property type="project" value="UniProtKB-ARBA"/>
</dbReference>
<keyword evidence="7" id="KW-1185">Reference proteome</keyword>
<evidence type="ECO:0000259" key="5">
    <source>
        <dbReference type="SMART" id="SM01217"/>
    </source>
</evidence>
<evidence type="ECO:0000256" key="2">
    <source>
        <dbReference type="ARBA" id="ARBA00022801"/>
    </source>
</evidence>
<dbReference type="EMBL" id="QVLV01000007">
    <property type="protein sequence ID" value="RGE60261.1"/>
    <property type="molecule type" value="Genomic_DNA"/>
</dbReference>
<gene>
    <name evidence="6" type="ORF">DXC51_11710</name>
</gene>
<dbReference type="RefSeq" id="WP_117544641.1">
    <property type="nucleotide sequence ID" value="NZ_JBKVLI010000002.1"/>
</dbReference>
<dbReference type="InterPro" id="IPR050288">
    <property type="entry name" value="Cellulose_deg_GH3"/>
</dbReference>
<dbReference type="InterPro" id="IPR002772">
    <property type="entry name" value="Glyco_hydro_3_C"/>
</dbReference>
<dbReference type="Proteomes" id="UP000260812">
    <property type="component" value="Unassembled WGS sequence"/>
</dbReference>
<sequence>MEKYMNAALAPEERAKDLLDKMDLNEKIRQLGCTMAIPMIPGQYQDLKGGIGVSIIMGGSDPAHDLEKIQKYVMENSPHNIPALFHGEALSGPVSLLGGSLFPISISLGATFEPELVEEMSEFTRKQMYANGIRHGLSPVADLARDLRWGRVNETYGNDPTLSAMMMVSFVKGLQGNNLTEGVAATGKHFIGYSQTEGGLNCHKTMVCERELREQYAKPFEAAIREADLKSVMNSYSSIDGLPVCVNKKILTELLRGDLGFKGVVISDYASTLQLLDPYKVTDDLTEAGVRCLNAGLDIECPSRMAYGDGLEEAVRDGRLNVETIDRAVLRVLKLKFELGLFENPYPIFEDLDAAMDNTEANRKSYIAAKKSITLMKNNGILPIADKKKKVLVTGPVGNCLRLLFSHYTAVANAEMMAGLQKEGDTQQGYNVTGLLENMGDNIDSVNVLMSLVDNSGAVSADKYAMDETIRKLYPEAKTLFEGLRGYLDNVSFLEGCDYKGNDECQINEAVKAASEADIVVLAVGGKNGQGETSTTGEGVDSASLELPGVQEKLMRSVYKVNPNIVIIHTDGRPLVSEWAYEHAAAIVEGWLPNTYGGNALADVICGKYNPAGRTPVDVPRSVGHLPVYHCQPNGSSGAKNRNVIKQGYIDSDAAVLAPFGYGLSYTTFEYNDFRVVYEQETGIIQVEISVTNTGENEGDEVVQLYGSDLVASMIRPIHELIGFKRIHLRKGEKKKISFIFNIDFFSFLDCNMNWILEKGDFRLIIGSNSDDEKFEKIVHLAETKKINPGLRCLYATAKVSCE</sequence>
<keyword evidence="3" id="KW-0119">Carbohydrate metabolism</keyword>
<dbReference type="Pfam" id="PF00933">
    <property type="entry name" value="Glyco_hydro_3"/>
    <property type="match status" value="1"/>
</dbReference>
<comment type="similarity">
    <text evidence="1 4">Belongs to the glycosyl hydrolase 3 family.</text>
</comment>
<dbReference type="Pfam" id="PF01915">
    <property type="entry name" value="Glyco_hydro_3_C"/>
    <property type="match status" value="1"/>
</dbReference>
<evidence type="ECO:0000256" key="4">
    <source>
        <dbReference type="RuleBase" id="RU361161"/>
    </source>
</evidence>
<dbReference type="Pfam" id="PF14310">
    <property type="entry name" value="Fn3-like"/>
    <property type="match status" value="1"/>
</dbReference>
<dbReference type="InterPro" id="IPR036962">
    <property type="entry name" value="Glyco_hydro_3_N_sf"/>
</dbReference>
<reference evidence="6" key="1">
    <citation type="submission" date="2018-08" db="EMBL/GenBank/DDBJ databases">
        <title>A genome reference for cultivated species of the human gut microbiota.</title>
        <authorList>
            <person name="Zou Y."/>
            <person name="Xue W."/>
            <person name="Luo G."/>
        </authorList>
    </citation>
    <scope>NUCLEOTIDE SEQUENCE [LARGE SCALE GENOMIC DNA]</scope>
    <source>
        <strain evidence="6">TF05-5AC</strain>
    </source>
</reference>
<dbReference type="Gene3D" id="2.60.40.10">
    <property type="entry name" value="Immunoglobulins"/>
    <property type="match status" value="1"/>
</dbReference>
<organism evidence="6 7">
    <name type="scientific">Eisenbergiella massiliensis</name>
    <dbReference type="NCBI Taxonomy" id="1720294"/>
    <lineage>
        <taxon>Bacteria</taxon>
        <taxon>Bacillati</taxon>
        <taxon>Bacillota</taxon>
        <taxon>Clostridia</taxon>
        <taxon>Lachnospirales</taxon>
        <taxon>Lachnospiraceae</taxon>
        <taxon>Eisenbergiella</taxon>
    </lineage>
</organism>
<dbReference type="PRINTS" id="PR00133">
    <property type="entry name" value="GLHYDRLASE3"/>
</dbReference>
<dbReference type="Gene3D" id="3.20.20.300">
    <property type="entry name" value="Glycoside hydrolase, family 3, N-terminal domain"/>
    <property type="match status" value="1"/>
</dbReference>
<dbReference type="Gene3D" id="3.40.50.1700">
    <property type="entry name" value="Glycoside hydrolase family 3 C-terminal domain"/>
    <property type="match status" value="1"/>
</dbReference>
<keyword evidence="4" id="KW-0326">Glycosidase</keyword>
<feature type="domain" description="Fibronectin type III-like" evidence="5">
    <location>
        <begin position="701"/>
        <end position="770"/>
    </location>
</feature>
<name>A0A3E3I4P3_9FIRM</name>
<evidence type="ECO:0000256" key="1">
    <source>
        <dbReference type="ARBA" id="ARBA00005336"/>
    </source>
</evidence>
<comment type="caution">
    <text evidence="6">The sequence shown here is derived from an EMBL/GenBank/DDBJ whole genome shotgun (WGS) entry which is preliminary data.</text>
</comment>
<dbReference type="InterPro" id="IPR001764">
    <property type="entry name" value="Glyco_hydro_3_N"/>
</dbReference>
<protein>
    <submittedName>
        <fullName evidence="6">Beta-glucosidase</fullName>
    </submittedName>
</protein>
<evidence type="ECO:0000313" key="7">
    <source>
        <dbReference type="Proteomes" id="UP000260812"/>
    </source>
</evidence>
<evidence type="ECO:0000313" key="6">
    <source>
        <dbReference type="EMBL" id="RGE60261.1"/>
    </source>
</evidence>
<keyword evidence="2 4" id="KW-0378">Hydrolase</keyword>
<dbReference type="SUPFAM" id="SSF51445">
    <property type="entry name" value="(Trans)glycosidases"/>
    <property type="match status" value="1"/>
</dbReference>
<dbReference type="InterPro" id="IPR019800">
    <property type="entry name" value="Glyco_hydro_3_AS"/>
</dbReference>
<dbReference type="GeneID" id="97987521"/>
<accession>A0A3E3I4P3</accession>
<dbReference type="SMART" id="SM01217">
    <property type="entry name" value="Fn3_like"/>
    <property type="match status" value="1"/>
</dbReference>
<dbReference type="SUPFAM" id="SSF52279">
    <property type="entry name" value="Beta-D-glucan exohydrolase, C-terminal domain"/>
    <property type="match status" value="1"/>
</dbReference>
<dbReference type="PANTHER" id="PTHR42715">
    <property type="entry name" value="BETA-GLUCOSIDASE"/>
    <property type="match status" value="1"/>
</dbReference>
<dbReference type="InterPro" id="IPR026891">
    <property type="entry name" value="Fn3-like"/>
</dbReference>
<dbReference type="InterPro" id="IPR013783">
    <property type="entry name" value="Ig-like_fold"/>
</dbReference>
<dbReference type="PANTHER" id="PTHR42715:SF10">
    <property type="entry name" value="BETA-GLUCOSIDASE"/>
    <property type="match status" value="1"/>
</dbReference>
<dbReference type="AlphaFoldDB" id="A0A3E3I4P3"/>
<dbReference type="PROSITE" id="PS00775">
    <property type="entry name" value="GLYCOSYL_HYDROL_F3"/>
    <property type="match status" value="1"/>
</dbReference>
<proteinExistence type="inferred from homology"/>
<dbReference type="FunFam" id="2.60.40.10:FF:000495">
    <property type="entry name" value="Periplasmic beta-glucosidase"/>
    <property type="match status" value="1"/>
</dbReference>